<dbReference type="OrthoDB" id="2817390at2"/>
<accession>A0A317D5M1</accession>
<organism evidence="1 2">
    <name type="scientific">Micromonospora acroterricola</name>
    <dbReference type="NCBI Taxonomy" id="2202421"/>
    <lineage>
        <taxon>Bacteria</taxon>
        <taxon>Bacillati</taxon>
        <taxon>Actinomycetota</taxon>
        <taxon>Actinomycetes</taxon>
        <taxon>Micromonosporales</taxon>
        <taxon>Micromonosporaceae</taxon>
        <taxon>Micromonospora</taxon>
    </lineage>
</organism>
<dbReference type="AlphaFoldDB" id="A0A317D5M1"/>
<reference evidence="1 2" key="1">
    <citation type="submission" date="2018-05" db="EMBL/GenBank/DDBJ databases">
        <title>Micromonospora atacamensis sp. nov., a novel actinobacteria isolated from high altitude Atacama Desert soil.</title>
        <authorList>
            <person name="Carro L."/>
            <person name="Golinska P."/>
            <person name="Klenk H.-P."/>
            <person name="Goodfellow M."/>
        </authorList>
    </citation>
    <scope>NUCLEOTIDE SEQUENCE [LARGE SCALE GENOMIC DNA]</scope>
    <source>
        <strain evidence="1 2">5R2A7</strain>
    </source>
</reference>
<comment type="caution">
    <text evidence="1">The sequence shown here is derived from an EMBL/GenBank/DDBJ whole genome shotgun (WGS) entry which is preliminary data.</text>
</comment>
<dbReference type="Proteomes" id="UP000245410">
    <property type="component" value="Unassembled WGS sequence"/>
</dbReference>
<name>A0A317D5M1_9ACTN</name>
<proteinExistence type="predicted"/>
<dbReference type="EMBL" id="QGKR01000169">
    <property type="protein sequence ID" value="PWR09947.1"/>
    <property type="molecule type" value="Genomic_DNA"/>
</dbReference>
<evidence type="ECO:0000313" key="1">
    <source>
        <dbReference type="EMBL" id="PWR09947.1"/>
    </source>
</evidence>
<protein>
    <submittedName>
        <fullName evidence="1">Uncharacterized protein</fullName>
    </submittedName>
</protein>
<evidence type="ECO:0000313" key="2">
    <source>
        <dbReference type="Proteomes" id="UP000245410"/>
    </source>
</evidence>
<sequence>MDALRAARTVFHSEADFQHAFAWAVHRLDNEVQVRLEVRQEEKAYLDLLCFGPKGRTAIEFKYFTARWDGVDPRTGEQFQLRHHGAPDLARLGFVVDITRLERFCQSGAAAMNGLAVLLTNDRGMWSPPAGYRLTRDGEFRLHEGRRLRGRLRWGTEGSYRVANQSDLLGDYPLTWRDFARLNGGNGEFRWLAVQVDQVKPTTADVVGA</sequence>
<keyword evidence="2" id="KW-1185">Reference proteome</keyword>
<gene>
    <name evidence="1" type="ORF">DKT68_10585</name>
</gene>